<evidence type="ECO:0000313" key="1">
    <source>
        <dbReference type="EMBL" id="KAF2502550.1"/>
    </source>
</evidence>
<proteinExistence type="predicted"/>
<accession>A0A6A6RFM8</accession>
<gene>
    <name evidence="1" type="ORF">BU16DRAFT_521271</name>
</gene>
<dbReference type="AlphaFoldDB" id="A0A6A6RFM8"/>
<keyword evidence="2" id="KW-1185">Reference proteome</keyword>
<dbReference type="EMBL" id="MU004181">
    <property type="protein sequence ID" value="KAF2502550.1"/>
    <property type="molecule type" value="Genomic_DNA"/>
</dbReference>
<evidence type="ECO:0000313" key="2">
    <source>
        <dbReference type="Proteomes" id="UP000799750"/>
    </source>
</evidence>
<protein>
    <submittedName>
        <fullName evidence="1">Uncharacterized protein</fullName>
    </submittedName>
</protein>
<organism evidence="1 2">
    <name type="scientific">Lophium mytilinum</name>
    <dbReference type="NCBI Taxonomy" id="390894"/>
    <lineage>
        <taxon>Eukaryota</taxon>
        <taxon>Fungi</taxon>
        <taxon>Dikarya</taxon>
        <taxon>Ascomycota</taxon>
        <taxon>Pezizomycotina</taxon>
        <taxon>Dothideomycetes</taxon>
        <taxon>Pleosporomycetidae</taxon>
        <taxon>Mytilinidiales</taxon>
        <taxon>Mytilinidiaceae</taxon>
        <taxon>Lophium</taxon>
    </lineage>
</organism>
<sequence>MQPFIKCNYILSVSDYFGNRTLGDRQRMAYTPRVATDRKLLNTLIGDLPKLFTL</sequence>
<name>A0A6A6RFM8_9PEZI</name>
<reference evidence="1" key="1">
    <citation type="journal article" date="2020" name="Stud. Mycol.">
        <title>101 Dothideomycetes genomes: a test case for predicting lifestyles and emergence of pathogens.</title>
        <authorList>
            <person name="Haridas S."/>
            <person name="Albert R."/>
            <person name="Binder M."/>
            <person name="Bloem J."/>
            <person name="Labutti K."/>
            <person name="Salamov A."/>
            <person name="Andreopoulos B."/>
            <person name="Baker S."/>
            <person name="Barry K."/>
            <person name="Bills G."/>
            <person name="Bluhm B."/>
            <person name="Cannon C."/>
            <person name="Castanera R."/>
            <person name="Culley D."/>
            <person name="Daum C."/>
            <person name="Ezra D."/>
            <person name="Gonzalez J."/>
            <person name="Henrissat B."/>
            <person name="Kuo A."/>
            <person name="Liang C."/>
            <person name="Lipzen A."/>
            <person name="Lutzoni F."/>
            <person name="Magnuson J."/>
            <person name="Mondo S."/>
            <person name="Nolan M."/>
            <person name="Ohm R."/>
            <person name="Pangilinan J."/>
            <person name="Park H.-J."/>
            <person name="Ramirez L."/>
            <person name="Alfaro M."/>
            <person name="Sun H."/>
            <person name="Tritt A."/>
            <person name="Yoshinaga Y."/>
            <person name="Zwiers L.-H."/>
            <person name="Turgeon B."/>
            <person name="Goodwin S."/>
            <person name="Spatafora J."/>
            <person name="Crous P."/>
            <person name="Grigoriev I."/>
        </authorList>
    </citation>
    <scope>NUCLEOTIDE SEQUENCE</scope>
    <source>
        <strain evidence="1">CBS 269.34</strain>
    </source>
</reference>
<dbReference type="Proteomes" id="UP000799750">
    <property type="component" value="Unassembled WGS sequence"/>
</dbReference>